<feature type="chain" id="PRO_5035767890" description="UPAR/Ly6 domain-containing protein" evidence="9">
    <location>
        <begin position="45"/>
        <end position="387"/>
    </location>
</feature>
<keyword evidence="6" id="KW-0325">Glycoprotein</keyword>
<dbReference type="GO" id="GO:0098552">
    <property type="term" value="C:side of membrane"/>
    <property type="evidence" value="ECO:0007669"/>
    <property type="project" value="UniProtKB-KW"/>
</dbReference>
<gene>
    <name evidence="11" type="ORF">G0U57_010063</name>
</gene>
<organism evidence="11 12">
    <name type="scientific">Chelydra serpentina</name>
    <name type="common">Snapping turtle</name>
    <name type="synonym">Testudo serpentina</name>
    <dbReference type="NCBI Taxonomy" id="8475"/>
    <lineage>
        <taxon>Eukaryota</taxon>
        <taxon>Metazoa</taxon>
        <taxon>Chordata</taxon>
        <taxon>Craniata</taxon>
        <taxon>Vertebrata</taxon>
        <taxon>Euteleostomi</taxon>
        <taxon>Archelosauria</taxon>
        <taxon>Testudinata</taxon>
        <taxon>Testudines</taxon>
        <taxon>Cryptodira</taxon>
        <taxon>Durocryptodira</taxon>
        <taxon>Americhelydia</taxon>
        <taxon>Chelydroidea</taxon>
        <taxon>Chelydridae</taxon>
        <taxon>Chelydra</taxon>
    </lineage>
</organism>
<comment type="caution">
    <text evidence="11">The sequence shown here is derived from an EMBL/GenBank/DDBJ whole genome shotgun (WGS) entry which is preliminary data.</text>
</comment>
<evidence type="ECO:0000256" key="6">
    <source>
        <dbReference type="ARBA" id="ARBA00023180"/>
    </source>
</evidence>
<reference evidence="11 12" key="1">
    <citation type="journal article" date="2020" name="G3 (Bethesda)">
        <title>Draft Genome of the Common Snapping Turtle, Chelydra serpentina, a Model for Phenotypic Plasticity in Reptiles.</title>
        <authorList>
            <person name="Das D."/>
            <person name="Singh S.K."/>
            <person name="Bierstedt J."/>
            <person name="Erickson A."/>
            <person name="Galli G.L.J."/>
            <person name="Crossley D.A. 2nd"/>
            <person name="Rhen T."/>
        </authorList>
    </citation>
    <scope>NUCLEOTIDE SEQUENCE [LARGE SCALE GENOMIC DNA]</scope>
    <source>
        <strain evidence="11">KW</strain>
    </source>
</reference>
<keyword evidence="7" id="KW-0449">Lipoprotein</keyword>
<keyword evidence="2" id="KW-1003">Cell membrane</keyword>
<protein>
    <recommendedName>
        <fullName evidence="10">UPAR/Ly6 domain-containing protein</fullName>
    </recommendedName>
</protein>
<feature type="domain" description="UPAR/Ly6" evidence="10">
    <location>
        <begin position="159"/>
        <end position="238"/>
    </location>
</feature>
<feature type="domain" description="UPAR/Ly6" evidence="10">
    <location>
        <begin position="70"/>
        <end position="138"/>
    </location>
</feature>
<proteinExistence type="predicted"/>
<evidence type="ECO:0000256" key="5">
    <source>
        <dbReference type="ARBA" id="ARBA00023136"/>
    </source>
</evidence>
<keyword evidence="3" id="KW-0336">GPI-anchor</keyword>
<evidence type="ECO:0000256" key="3">
    <source>
        <dbReference type="ARBA" id="ARBA00022622"/>
    </source>
</evidence>
<evidence type="ECO:0000256" key="1">
    <source>
        <dbReference type="ARBA" id="ARBA00004609"/>
    </source>
</evidence>
<evidence type="ECO:0000256" key="8">
    <source>
        <dbReference type="SAM" id="MobiDB-lite"/>
    </source>
</evidence>
<dbReference type="Gene3D" id="2.10.60.10">
    <property type="entry name" value="CD59"/>
    <property type="match status" value="1"/>
</dbReference>
<keyword evidence="12" id="KW-1185">Reference proteome</keyword>
<name>A0A8T1RWM6_CHESE</name>
<dbReference type="InterPro" id="IPR045860">
    <property type="entry name" value="Snake_toxin-like_sf"/>
</dbReference>
<feature type="non-terminal residue" evidence="11">
    <location>
        <position position="387"/>
    </location>
</feature>
<evidence type="ECO:0000313" key="11">
    <source>
        <dbReference type="EMBL" id="KAG6921146.1"/>
    </source>
</evidence>
<dbReference type="SUPFAM" id="SSF57302">
    <property type="entry name" value="Snake toxin-like"/>
    <property type="match status" value="2"/>
</dbReference>
<feature type="signal peptide" evidence="9">
    <location>
        <begin position="1"/>
        <end position="44"/>
    </location>
</feature>
<evidence type="ECO:0000256" key="4">
    <source>
        <dbReference type="ARBA" id="ARBA00022729"/>
    </source>
</evidence>
<comment type="subcellular location">
    <subcellularLocation>
        <location evidence="1">Cell membrane</location>
        <topology evidence="1">Lipid-anchor</topology>
        <topology evidence="1">GPI-anchor</topology>
    </subcellularLocation>
</comment>
<dbReference type="InterPro" id="IPR016054">
    <property type="entry name" value="LY6_UPA_recep-like"/>
</dbReference>
<evidence type="ECO:0000256" key="2">
    <source>
        <dbReference type="ARBA" id="ARBA00022475"/>
    </source>
</evidence>
<dbReference type="GO" id="GO:0030154">
    <property type="term" value="P:cell differentiation"/>
    <property type="evidence" value="ECO:0007669"/>
    <property type="project" value="UniProtKB-ARBA"/>
</dbReference>
<keyword evidence="4 9" id="KW-0732">Signal</keyword>
<dbReference type="OrthoDB" id="9445109at2759"/>
<dbReference type="GO" id="GO:0005886">
    <property type="term" value="C:plasma membrane"/>
    <property type="evidence" value="ECO:0007669"/>
    <property type="project" value="UniProtKB-SubCell"/>
</dbReference>
<dbReference type="PANTHER" id="PTHR10624">
    <property type="entry name" value="UROKINASE PLASMINOGEN ACTIVATOR SURFACE RECEPTOR-RELATED"/>
    <property type="match status" value="1"/>
</dbReference>
<evidence type="ECO:0000313" key="12">
    <source>
        <dbReference type="Proteomes" id="UP000765507"/>
    </source>
</evidence>
<dbReference type="Proteomes" id="UP000765507">
    <property type="component" value="Unassembled WGS sequence"/>
</dbReference>
<evidence type="ECO:0000256" key="7">
    <source>
        <dbReference type="ARBA" id="ARBA00023288"/>
    </source>
</evidence>
<dbReference type="PANTHER" id="PTHR10624:SF9">
    <property type="entry name" value="LY6_PLAUR DOMAIN-CONTAINING PROTEIN 5"/>
    <property type="match status" value="1"/>
</dbReference>
<evidence type="ECO:0000259" key="10">
    <source>
        <dbReference type="Pfam" id="PF00021"/>
    </source>
</evidence>
<dbReference type="AlphaFoldDB" id="A0A8T1RWM6"/>
<evidence type="ECO:0000256" key="9">
    <source>
        <dbReference type="SAM" id="SignalP"/>
    </source>
</evidence>
<dbReference type="Pfam" id="PF00021">
    <property type="entry name" value="UPAR_LY6"/>
    <property type="match status" value="2"/>
</dbReference>
<sequence>THPLGHRGLQLSGAMGGPGTGRGGPVAALLAILASALLIPGAGSLRCHSDSSVLLRDRAGKRLDGVVTPSGTESCAPAHSACMQAAATLSTGGMSVTVIQRGCRDGHPKGGTEPPAAPSRFLHIQADVRYCQSDQCNAKGLDLGTPGQGTAPARSGPTQCYAGLSLGPQPHALERVTCEGDNARCYHGNGTLTAGKLAVPIFVWSCQAPPCAVPPSRHVGPLQLHQAGTCCSGSYCNGPGALALASHGDKIPGHVPTGTPGSDPLANVTARKGHPHPWGVRGTAPTEPPYTEYTGGDDSAETHYLDPDYTGYNSTDPHVPGYKGDPSRSTSTRPRARPTEPGKKNGYPKFTVRPGHKNPNPGAQGSQAPGLRLCPLLVVLGIACLGL</sequence>
<dbReference type="EMBL" id="JAHGAV010002604">
    <property type="protein sequence ID" value="KAG6921146.1"/>
    <property type="molecule type" value="Genomic_DNA"/>
</dbReference>
<keyword evidence="5" id="KW-0472">Membrane</keyword>
<feature type="region of interest" description="Disordered" evidence="8">
    <location>
        <begin position="271"/>
        <end position="369"/>
    </location>
</feature>
<accession>A0A8T1RWM6</accession>